<keyword evidence="2 7" id="KW-0489">Methyltransferase</keyword>
<dbReference type="InterPro" id="IPR003333">
    <property type="entry name" value="CMAS"/>
</dbReference>
<dbReference type="CDD" id="cd02440">
    <property type="entry name" value="AdoMet_MTases"/>
    <property type="match status" value="1"/>
</dbReference>
<name>A0A0H3DTI4_EDWTF</name>
<gene>
    <name evidence="7" type="ordered locus">ETAF_2718</name>
</gene>
<evidence type="ECO:0000313" key="8">
    <source>
        <dbReference type="Proteomes" id="UP000002230"/>
    </source>
</evidence>
<protein>
    <submittedName>
        <fullName evidence="7">Cyclopropane-fatty-acyl-phospholipid synthase</fullName>
        <ecNumber evidence="7">2.1.1.79</ecNumber>
    </submittedName>
</protein>
<organism evidence="7 8">
    <name type="scientific">Edwardsiella tarda (strain FL6-60)</name>
    <dbReference type="NCBI Taxonomy" id="718251"/>
    <lineage>
        <taxon>Bacteria</taxon>
        <taxon>Pseudomonadati</taxon>
        <taxon>Pseudomonadota</taxon>
        <taxon>Gammaproteobacteria</taxon>
        <taxon>Enterobacterales</taxon>
        <taxon>Hafniaceae</taxon>
        <taxon>Edwardsiella</taxon>
    </lineage>
</organism>
<proteinExistence type="inferred from homology"/>
<keyword evidence="8" id="KW-1185">Reference proteome</keyword>
<evidence type="ECO:0000256" key="6">
    <source>
        <dbReference type="PIRSR" id="PIRSR003085-1"/>
    </source>
</evidence>
<dbReference type="KEGG" id="etd:ETAF_2718"/>
<dbReference type="GO" id="GO:0008610">
    <property type="term" value="P:lipid biosynthetic process"/>
    <property type="evidence" value="ECO:0007669"/>
    <property type="project" value="InterPro"/>
</dbReference>
<dbReference type="InterPro" id="IPR050723">
    <property type="entry name" value="CFA/CMAS"/>
</dbReference>
<dbReference type="InterPro" id="IPR029063">
    <property type="entry name" value="SAM-dependent_MTases_sf"/>
</dbReference>
<evidence type="ECO:0000256" key="1">
    <source>
        <dbReference type="ARBA" id="ARBA00010815"/>
    </source>
</evidence>
<comment type="similarity">
    <text evidence="1">Belongs to the CFA/CMAS family.</text>
</comment>
<dbReference type="HOGENOM" id="CLU_026434_6_0_6"/>
<dbReference type="PATRIC" id="fig|718251.5.peg.2822"/>
<evidence type="ECO:0000256" key="4">
    <source>
        <dbReference type="ARBA" id="ARBA00022691"/>
    </source>
</evidence>
<dbReference type="Pfam" id="PF02353">
    <property type="entry name" value="CMAS"/>
    <property type="match status" value="1"/>
</dbReference>
<feature type="active site" evidence="6">
    <location>
        <position position="362"/>
    </location>
</feature>
<dbReference type="NCBIfam" id="NF008686">
    <property type="entry name" value="PRK11705.1"/>
    <property type="match status" value="1"/>
</dbReference>
<sequence length="391" mass="45011">MRKKFISGINMSTVVSEIDYQSRSYHILQPLLQQAGIGLEGQQPYDLQIHNPQLFSTVLKAGSLGLGESYMDGWWDCERLDMFFDRALRHGLDKKLPSNLNDLIYAVSARLFNLQSRRRAGQVAREHYDLGNDLFEAMLDPHMQYSCAYWKEAKTLEQAQEAKLDLICRKLDLQPGQRVLDIGCGWGGLAAYMARNYGVEVTGITISQEQCELARQRCAGLPVTLRLMDYRDLDQPFERIVSVGMFEHVGPKNYATYFNTVKRCLHPEGRFLLHTIGSNISDHGVDPWINRYIFPNGRLPSMRDIVSCSEGMMVMEDWHNLGSDYDKTLMAWEARFRAAWPRLKDRYGERFYRMFRYYLCACAGAFRARDIQLWQVLFSPHGVSGGVRAAR</sequence>
<dbReference type="PIRSF" id="PIRSF003085">
    <property type="entry name" value="CMAS"/>
    <property type="match status" value="1"/>
</dbReference>
<reference evidence="7 8" key="2">
    <citation type="journal article" date="2011" name="BMC Immunol.">
        <title>Comparison of static immersion and intravenous injection systems for exposure of zebrafish embryos to the natural pathogen Edwardsiella tarda.</title>
        <authorList>
            <person name="van Soest J.J."/>
            <person name="Stockhammer O.W."/>
            <person name="Ordas A."/>
            <person name="Bloemberg G.V."/>
            <person name="Spaink H.P."/>
            <person name="Meijer A.H."/>
        </authorList>
    </citation>
    <scope>NUCLEOTIDE SEQUENCE [LARGE SCALE GENOMIC DNA]</scope>
    <source>
        <strain evidence="7 8">FL6-60</strain>
    </source>
</reference>
<keyword evidence="4" id="KW-0949">S-adenosyl-L-methionine</keyword>
<dbReference type="Gene3D" id="3.40.50.150">
    <property type="entry name" value="Vaccinia Virus protein VP39"/>
    <property type="match status" value="1"/>
</dbReference>
<accession>A0A0H3DTI4</accession>
<dbReference type="EMBL" id="CP002154">
    <property type="protein sequence ID" value="ADM42821.1"/>
    <property type="molecule type" value="Genomic_DNA"/>
</dbReference>
<evidence type="ECO:0000256" key="2">
    <source>
        <dbReference type="ARBA" id="ARBA00022603"/>
    </source>
</evidence>
<dbReference type="PANTHER" id="PTHR43667:SF1">
    <property type="entry name" value="CYCLOPROPANE-FATTY-ACYL-PHOSPHOLIPID SYNTHASE"/>
    <property type="match status" value="1"/>
</dbReference>
<keyword evidence="5" id="KW-0443">Lipid metabolism</keyword>
<keyword evidence="3 7" id="KW-0808">Transferase</keyword>
<dbReference type="AlphaFoldDB" id="A0A0H3DTI4"/>
<dbReference type="GO" id="GO:0008825">
    <property type="term" value="F:cyclopropane-fatty-acyl-phospholipid synthase activity"/>
    <property type="evidence" value="ECO:0007669"/>
    <property type="project" value="UniProtKB-EC"/>
</dbReference>
<evidence type="ECO:0000256" key="3">
    <source>
        <dbReference type="ARBA" id="ARBA00022679"/>
    </source>
</evidence>
<dbReference type="SUPFAM" id="SSF53335">
    <property type="entry name" value="S-adenosyl-L-methionine-dependent methyltransferases"/>
    <property type="match status" value="1"/>
</dbReference>
<dbReference type="EC" id="2.1.1.79" evidence="7"/>
<reference evidence="8" key="1">
    <citation type="submission" date="2010-08" db="EMBL/GenBank/DDBJ databases">
        <title>Genome comparisons of Edwardsiella bacteria analysed using deep sequencing technology.</title>
        <authorList>
            <person name="van Soest J.J."/>
            <person name="Henkel C.V."/>
            <person name="Jansen H.J."/>
            <person name="van den Hondel C.A.M.J.J."/>
            <person name="Bloemberg G.V."/>
            <person name="Meijer A.H."/>
            <person name="Spaink H.P."/>
        </authorList>
    </citation>
    <scope>NUCLEOTIDE SEQUENCE [LARGE SCALE GENOMIC DNA]</scope>
    <source>
        <strain evidence="8">FL6-60</strain>
    </source>
</reference>
<dbReference type="Proteomes" id="UP000002230">
    <property type="component" value="Chromosome"/>
</dbReference>
<evidence type="ECO:0000313" key="7">
    <source>
        <dbReference type="EMBL" id="ADM42821.1"/>
    </source>
</evidence>
<dbReference type="PANTHER" id="PTHR43667">
    <property type="entry name" value="CYCLOPROPANE-FATTY-ACYL-PHOSPHOLIPID SYNTHASE"/>
    <property type="match status" value="1"/>
</dbReference>
<evidence type="ECO:0000256" key="5">
    <source>
        <dbReference type="ARBA" id="ARBA00023098"/>
    </source>
</evidence>
<dbReference type="GO" id="GO:0032259">
    <property type="term" value="P:methylation"/>
    <property type="evidence" value="ECO:0007669"/>
    <property type="project" value="UniProtKB-KW"/>
</dbReference>